<accession>A0A1H6BRR7</accession>
<gene>
    <name evidence="6" type="ORF">SAMN05421819_3971</name>
</gene>
<dbReference type="EMBL" id="FNVA01000007">
    <property type="protein sequence ID" value="SEG63373.1"/>
    <property type="molecule type" value="Genomic_DNA"/>
</dbReference>
<dbReference type="Pfam" id="PF07730">
    <property type="entry name" value="HisKA_3"/>
    <property type="match status" value="1"/>
</dbReference>
<keyword evidence="4" id="KW-1133">Transmembrane helix</keyword>
<dbReference type="Pfam" id="PF02518">
    <property type="entry name" value="HATPase_c"/>
    <property type="match status" value="1"/>
</dbReference>
<dbReference type="SUPFAM" id="SSF63829">
    <property type="entry name" value="Calcium-dependent phosphotriesterase"/>
    <property type="match status" value="3"/>
</dbReference>
<dbReference type="GO" id="GO:0046983">
    <property type="term" value="F:protein dimerization activity"/>
    <property type="evidence" value="ECO:0007669"/>
    <property type="project" value="InterPro"/>
</dbReference>
<dbReference type="Pfam" id="PF07495">
    <property type="entry name" value="Y_Y_Y"/>
    <property type="match status" value="1"/>
</dbReference>
<dbReference type="InterPro" id="IPR011123">
    <property type="entry name" value="Y_Y_Y"/>
</dbReference>
<feature type="domain" description="Histidine kinase/HSP90-like ATPase" evidence="5">
    <location>
        <begin position="902"/>
        <end position="999"/>
    </location>
</feature>
<keyword evidence="3" id="KW-0902">Two-component regulatory system</keyword>
<dbReference type="GO" id="GO:0016020">
    <property type="term" value="C:membrane"/>
    <property type="evidence" value="ECO:0007669"/>
    <property type="project" value="InterPro"/>
</dbReference>
<dbReference type="AlphaFoldDB" id="A0A1H6BRR7"/>
<protein>
    <submittedName>
        <fullName evidence="6">Histidine kinase</fullName>
    </submittedName>
</protein>
<dbReference type="Proteomes" id="UP000236728">
    <property type="component" value="Unassembled WGS sequence"/>
</dbReference>
<dbReference type="SMART" id="SM00387">
    <property type="entry name" value="HATPase_c"/>
    <property type="match status" value="1"/>
</dbReference>
<dbReference type="GO" id="GO:0000155">
    <property type="term" value="F:phosphorelay sensor kinase activity"/>
    <property type="evidence" value="ECO:0007669"/>
    <property type="project" value="InterPro"/>
</dbReference>
<evidence type="ECO:0000256" key="2">
    <source>
        <dbReference type="ARBA" id="ARBA00022777"/>
    </source>
</evidence>
<evidence type="ECO:0000259" key="5">
    <source>
        <dbReference type="SMART" id="SM00387"/>
    </source>
</evidence>
<sequence>MDSFLLIWLERRAFAVFLLWLAVQFVPTVQAQTPLSQMYHRGWTVQDGAPNNIEDAIQGPDGFIWITTDDGVFRFDGVTFERYRPPAGTALISDRMNSVSVTPDGSLWLAYMLGGVTRIKGNQLTNFTEKDGLRSGHIGAISQDKDGRTWIIGSRGLQFIRGNHVTQFHGAHGEGDIYGESVTVDRDGNVWMAQGANTIRVLERGSDQLNVAFRGPYAGCVKAHDGGVICWPYKISDPVLHLAVSHGKVSSGRLATGTSGIFDLLAARDGTIWMGTEKDGIERFDAESNKLARNSRIKIDVFGHKDGLTGKRASTIFEDREGSVWVAGDKGLDQFRMVPVHQVTLDAFLTTLPTNGIWPHFIIGTRRLVDVTSDTYSPLTREFESGHQPRAEFRGDDGTIWVGGTDGLWRYVNRQFSRVALPVDLQGIDRIIQTVVEDSSHGIWVTISNNGLYRLKDGLWARRGGYVGLPDKTAYAALRDGRGELWFGFLKNVLARVSSGRVTVFGSSDGLSIGDIRTLNERDGSIWIGGEHGVVVYNNGKFEPLRLREAELVRGVTGLVFLPNGDLWVNAASGAYQVKHDELVAWESDRMHAVRWRKLDYLDGLDGIPNPLLGNPSAAASPDGRLYFGMNGALEWIDPNRLPTNPIPPPVWITDVRTLDEDFVPGEQTLRLEPNVRNLEISYSAPSLLIPERVRFRYRLQGFDSAWVEAGSRRKAIYSKLPPGTYTFQAIACNDSGVWNRSGASILLTVKPTFSQTIWLRLCIIVALSVLFFLYFRIRLNRTKQRIANRMYEILGERQRIARDLHDTLLQSVQALMFKVGVAARKLPVDDPVRPLLEATLVQSDQVLMEGRKLISSLQTKEEPSEALLDSLRVIGESLRHTYPSTEFFVDVRGSERILSTVVNPELCTIGREALTNAFQHANAAHVWLELNATPEELRLKVRDDGNGIDAQILARGYRDEHWGLRNMKARSERLGGRFTLNSSLGAGTTVEVAVPAFVAYKDAPGGLRERFRRLFR</sequence>
<keyword evidence="1" id="KW-0808">Transferase</keyword>
<proteinExistence type="predicted"/>
<dbReference type="OrthoDB" id="127270at2"/>
<evidence type="ECO:0000313" key="7">
    <source>
        <dbReference type="Proteomes" id="UP000236728"/>
    </source>
</evidence>
<evidence type="ECO:0000256" key="1">
    <source>
        <dbReference type="ARBA" id="ARBA00022679"/>
    </source>
</evidence>
<dbReference type="Gene3D" id="3.30.565.10">
    <property type="entry name" value="Histidine kinase-like ATPase, C-terminal domain"/>
    <property type="match status" value="1"/>
</dbReference>
<dbReference type="InterPro" id="IPR036890">
    <property type="entry name" value="HATPase_C_sf"/>
</dbReference>
<name>A0A1H6BRR7_9BACT</name>
<feature type="transmembrane region" description="Helical" evidence="4">
    <location>
        <begin position="758"/>
        <end position="776"/>
    </location>
</feature>
<dbReference type="InterPro" id="IPR050482">
    <property type="entry name" value="Sensor_HK_TwoCompSys"/>
</dbReference>
<dbReference type="InterPro" id="IPR015943">
    <property type="entry name" value="WD40/YVTN_repeat-like_dom_sf"/>
</dbReference>
<keyword evidence="4" id="KW-0812">Transmembrane</keyword>
<organism evidence="6 7">
    <name type="scientific">Bryocella elongata</name>
    <dbReference type="NCBI Taxonomy" id="863522"/>
    <lineage>
        <taxon>Bacteria</taxon>
        <taxon>Pseudomonadati</taxon>
        <taxon>Acidobacteriota</taxon>
        <taxon>Terriglobia</taxon>
        <taxon>Terriglobales</taxon>
        <taxon>Acidobacteriaceae</taxon>
        <taxon>Bryocella</taxon>
    </lineage>
</organism>
<dbReference type="CDD" id="cd16917">
    <property type="entry name" value="HATPase_UhpB-NarQ-NarX-like"/>
    <property type="match status" value="1"/>
</dbReference>
<evidence type="ECO:0000313" key="6">
    <source>
        <dbReference type="EMBL" id="SEG63373.1"/>
    </source>
</evidence>
<keyword evidence="2 6" id="KW-0418">Kinase</keyword>
<evidence type="ECO:0000256" key="3">
    <source>
        <dbReference type="ARBA" id="ARBA00023012"/>
    </source>
</evidence>
<dbReference type="Gene3D" id="2.60.40.10">
    <property type="entry name" value="Immunoglobulins"/>
    <property type="match status" value="1"/>
</dbReference>
<dbReference type="RefSeq" id="WP_103934798.1">
    <property type="nucleotide sequence ID" value="NZ_FNVA01000007.1"/>
</dbReference>
<evidence type="ECO:0000256" key="4">
    <source>
        <dbReference type="SAM" id="Phobius"/>
    </source>
</evidence>
<dbReference type="InterPro" id="IPR003594">
    <property type="entry name" value="HATPase_dom"/>
</dbReference>
<keyword evidence="7" id="KW-1185">Reference proteome</keyword>
<keyword evidence="4" id="KW-0472">Membrane</keyword>
<dbReference type="Gene3D" id="2.130.10.10">
    <property type="entry name" value="YVTN repeat-like/Quinoprotein amine dehydrogenase"/>
    <property type="match status" value="3"/>
</dbReference>
<dbReference type="PANTHER" id="PTHR24421:SF62">
    <property type="entry name" value="SENSORY TRANSDUCTION HISTIDINE KINASE"/>
    <property type="match status" value="1"/>
</dbReference>
<dbReference type="PANTHER" id="PTHR24421">
    <property type="entry name" value="NITRATE/NITRITE SENSOR PROTEIN NARX-RELATED"/>
    <property type="match status" value="1"/>
</dbReference>
<dbReference type="SUPFAM" id="SSF55874">
    <property type="entry name" value="ATPase domain of HSP90 chaperone/DNA topoisomerase II/histidine kinase"/>
    <property type="match status" value="1"/>
</dbReference>
<reference evidence="6 7" key="1">
    <citation type="submission" date="2016-10" db="EMBL/GenBank/DDBJ databases">
        <authorList>
            <person name="de Groot N.N."/>
        </authorList>
    </citation>
    <scope>NUCLEOTIDE SEQUENCE [LARGE SCALE GENOMIC DNA]</scope>
    <source>
        <strain evidence="6 7">DSM 22489</strain>
    </source>
</reference>
<dbReference type="InterPro" id="IPR013783">
    <property type="entry name" value="Ig-like_fold"/>
</dbReference>
<dbReference type="Gene3D" id="1.20.5.1930">
    <property type="match status" value="1"/>
</dbReference>
<dbReference type="InterPro" id="IPR011712">
    <property type="entry name" value="Sig_transdc_His_kin_sub3_dim/P"/>
</dbReference>